<evidence type="ECO:0000313" key="4">
    <source>
        <dbReference type="EMBL" id="MBK6263839.1"/>
    </source>
</evidence>
<keyword evidence="5" id="KW-1185">Reference proteome</keyword>
<feature type="domain" description="BD-FAE-like" evidence="3">
    <location>
        <begin position="273"/>
        <end position="455"/>
    </location>
</feature>
<keyword evidence="2" id="KW-0732">Signal</keyword>
<dbReference type="EMBL" id="JAEQBW010000001">
    <property type="protein sequence ID" value="MBK6263839.1"/>
    <property type="molecule type" value="Genomic_DNA"/>
</dbReference>
<dbReference type="InterPro" id="IPR029058">
    <property type="entry name" value="AB_hydrolase_fold"/>
</dbReference>
<name>A0A934WVR1_9BACT</name>
<evidence type="ECO:0000313" key="5">
    <source>
        <dbReference type="Proteomes" id="UP000611723"/>
    </source>
</evidence>
<dbReference type="InterPro" id="IPR050300">
    <property type="entry name" value="GDXG_lipolytic_enzyme"/>
</dbReference>
<evidence type="ECO:0000256" key="1">
    <source>
        <dbReference type="ARBA" id="ARBA00022801"/>
    </source>
</evidence>
<dbReference type="Proteomes" id="UP000611723">
    <property type="component" value="Unassembled WGS sequence"/>
</dbReference>
<dbReference type="InterPro" id="IPR049492">
    <property type="entry name" value="BD-FAE-like_dom"/>
</dbReference>
<dbReference type="Pfam" id="PF20434">
    <property type="entry name" value="BD-FAE"/>
    <property type="match status" value="1"/>
</dbReference>
<feature type="signal peptide" evidence="2">
    <location>
        <begin position="1"/>
        <end position="19"/>
    </location>
</feature>
<feature type="chain" id="PRO_5037159919" evidence="2">
    <location>
        <begin position="20"/>
        <end position="497"/>
    </location>
</feature>
<evidence type="ECO:0000259" key="3">
    <source>
        <dbReference type="Pfam" id="PF20434"/>
    </source>
</evidence>
<dbReference type="AlphaFoldDB" id="A0A934WVR1"/>
<dbReference type="PANTHER" id="PTHR48081">
    <property type="entry name" value="AB HYDROLASE SUPERFAMILY PROTEIN C4A8.06C"/>
    <property type="match status" value="1"/>
</dbReference>
<dbReference type="Gene3D" id="3.40.50.1820">
    <property type="entry name" value="alpha/beta hydrolase"/>
    <property type="match status" value="1"/>
</dbReference>
<organism evidence="4 5">
    <name type="scientific">Marivirga aurantiaca</name>
    <dbReference type="NCBI Taxonomy" id="2802615"/>
    <lineage>
        <taxon>Bacteria</taxon>
        <taxon>Pseudomonadati</taxon>
        <taxon>Bacteroidota</taxon>
        <taxon>Cytophagia</taxon>
        <taxon>Cytophagales</taxon>
        <taxon>Marivirgaceae</taxon>
        <taxon>Marivirga</taxon>
    </lineage>
</organism>
<proteinExistence type="predicted"/>
<comment type="caution">
    <text evidence="4">The sequence shown here is derived from an EMBL/GenBank/DDBJ whole genome shotgun (WGS) entry which is preliminary data.</text>
</comment>
<protein>
    <submittedName>
        <fullName evidence="4">Alpha/beta hydrolase fold domain-containing protein</fullName>
    </submittedName>
</protein>
<evidence type="ECO:0000256" key="2">
    <source>
        <dbReference type="SAM" id="SignalP"/>
    </source>
</evidence>
<accession>A0A934WVR1</accession>
<sequence length="497" mass="57733">MIKKTIFLIMLLGSQLMWAQNNSSHSDSSDKYFSELKVIANSVSHYIYNDFPAFNSQTPAGFINQIDSLEQIFVKHLNNYSQYLSQQTIKDEEAGIKYFFDMLLLEYPMQHEIYTGKKIHLSKGKQQELANNLQDFNKIPLLENRDFKAYVKSYLTKEVEKELLKGQHGYTDNIYLHLTWEKIHEFFTVPEIKDFWMFEYLNSHIANIGVKNIESIYNDFLNICQSEEFKQQITKAYEQSINGRNQHLIESYKTINGLNLEMHLFLPDSNLFNSSRPTIVYFHGGSWSEGKPDWFFEAGEYYAKKGYVAAAVEYRIKARHNTLPFEAVKDAKSSIRWLREHADKFNIDANKIIVTGNSAGGHLALCTALVENWNEESDDIKYSSMPNIVMVNSGAYDLTIENSKWITLNSDDKDIVKEISPNYLLKSNMPNMLLIHGEKDSNTPYETAVYFRDKMKALGNNIEFHTIEEAGHFIWFGQHATDVSEIRSNYLENLNWN</sequence>
<reference evidence="4" key="1">
    <citation type="submission" date="2021-01" db="EMBL/GenBank/DDBJ databases">
        <title>Marivirga aurantiaca sp. nov., isolated from intertidal surface sediments.</title>
        <authorList>
            <person name="Zhang M."/>
        </authorList>
    </citation>
    <scope>NUCLEOTIDE SEQUENCE</scope>
    <source>
        <strain evidence="4">S37H4</strain>
    </source>
</reference>
<dbReference type="GO" id="GO:0016787">
    <property type="term" value="F:hydrolase activity"/>
    <property type="evidence" value="ECO:0007669"/>
    <property type="project" value="UniProtKB-KW"/>
</dbReference>
<dbReference type="RefSeq" id="WP_201429525.1">
    <property type="nucleotide sequence ID" value="NZ_JAEQBW010000001.1"/>
</dbReference>
<keyword evidence="1 4" id="KW-0378">Hydrolase</keyword>
<gene>
    <name evidence="4" type="ORF">JKA74_02225</name>
</gene>
<dbReference type="SUPFAM" id="SSF53474">
    <property type="entry name" value="alpha/beta-Hydrolases"/>
    <property type="match status" value="1"/>
</dbReference>